<dbReference type="AlphaFoldDB" id="A0A376FB55"/>
<accession>A0A376FB55</accession>
<dbReference type="EMBL" id="UFYI01000007">
    <property type="protein sequence ID" value="STD20522.1"/>
    <property type="molecule type" value="Genomic_DNA"/>
</dbReference>
<dbReference type="GO" id="GO:0043565">
    <property type="term" value="F:sequence-specific DNA binding"/>
    <property type="evidence" value="ECO:0007669"/>
    <property type="project" value="InterPro"/>
</dbReference>
<sequence length="82" mass="9552">MSDRSDHIRQIAAVDGHGYRIGKAIDWLKTHIASPLRVEELASRVQMSTPSFHQHFRQLAGMSPLRYQKWLRLNEARRLDAE</sequence>
<dbReference type="InterPro" id="IPR018060">
    <property type="entry name" value="HTH_AraC"/>
</dbReference>
<dbReference type="Gene3D" id="1.10.10.60">
    <property type="entry name" value="Homeodomain-like"/>
    <property type="match status" value="1"/>
</dbReference>
<keyword evidence="1" id="KW-0805">Transcription regulation</keyword>
<keyword evidence="2" id="KW-0804">Transcription</keyword>
<dbReference type="Proteomes" id="UP000255163">
    <property type="component" value="Unassembled WGS sequence"/>
</dbReference>
<dbReference type="PROSITE" id="PS01124">
    <property type="entry name" value="HTH_ARAC_FAMILY_2"/>
    <property type="match status" value="1"/>
</dbReference>
<reference evidence="4 5" key="1">
    <citation type="submission" date="2018-06" db="EMBL/GenBank/DDBJ databases">
        <authorList>
            <consortium name="Pathogen Informatics"/>
            <person name="Doyle S."/>
        </authorList>
    </citation>
    <scope>NUCLEOTIDE SEQUENCE [LARGE SCALE GENOMIC DNA]</scope>
    <source>
        <strain evidence="4 5">NCTC12123</strain>
    </source>
</reference>
<evidence type="ECO:0000313" key="5">
    <source>
        <dbReference type="Proteomes" id="UP000255163"/>
    </source>
</evidence>
<organism evidence="4 5">
    <name type="scientific">Enterobacter asburiae</name>
    <dbReference type="NCBI Taxonomy" id="61645"/>
    <lineage>
        <taxon>Bacteria</taxon>
        <taxon>Pseudomonadati</taxon>
        <taxon>Pseudomonadota</taxon>
        <taxon>Gammaproteobacteria</taxon>
        <taxon>Enterobacterales</taxon>
        <taxon>Enterobacteriaceae</taxon>
        <taxon>Enterobacter</taxon>
        <taxon>Enterobacter cloacae complex</taxon>
    </lineage>
</organism>
<dbReference type="PANTHER" id="PTHR43436">
    <property type="entry name" value="ARAC-FAMILY TRANSCRIPTIONAL REGULATOR"/>
    <property type="match status" value="1"/>
</dbReference>
<name>A0A376FB55_ENTAS</name>
<dbReference type="SUPFAM" id="SSF46689">
    <property type="entry name" value="Homeodomain-like"/>
    <property type="match status" value="1"/>
</dbReference>
<gene>
    <name evidence="4" type="ORF">NCTC12123_02034</name>
</gene>
<evidence type="ECO:0000259" key="3">
    <source>
        <dbReference type="PROSITE" id="PS01124"/>
    </source>
</evidence>
<dbReference type="Pfam" id="PF12833">
    <property type="entry name" value="HTH_18"/>
    <property type="match status" value="1"/>
</dbReference>
<feature type="domain" description="HTH araC/xylS-type" evidence="3">
    <location>
        <begin position="22"/>
        <end position="82"/>
    </location>
</feature>
<proteinExistence type="predicted"/>
<dbReference type="PANTHER" id="PTHR43436:SF1">
    <property type="entry name" value="TRANSCRIPTIONAL REGULATORY PROTEIN"/>
    <property type="match status" value="1"/>
</dbReference>
<evidence type="ECO:0000256" key="1">
    <source>
        <dbReference type="ARBA" id="ARBA00023015"/>
    </source>
</evidence>
<evidence type="ECO:0000313" key="4">
    <source>
        <dbReference type="EMBL" id="STD20522.1"/>
    </source>
</evidence>
<dbReference type="GO" id="GO:0003700">
    <property type="term" value="F:DNA-binding transcription factor activity"/>
    <property type="evidence" value="ECO:0007669"/>
    <property type="project" value="InterPro"/>
</dbReference>
<dbReference type="InterPro" id="IPR009057">
    <property type="entry name" value="Homeodomain-like_sf"/>
</dbReference>
<evidence type="ECO:0000256" key="2">
    <source>
        <dbReference type="ARBA" id="ARBA00023163"/>
    </source>
</evidence>
<protein>
    <submittedName>
        <fullName evidence="4">Putative ARAC-type regulatory protein</fullName>
    </submittedName>
</protein>